<feature type="region of interest" description="Disordered" evidence="1">
    <location>
        <begin position="345"/>
        <end position="380"/>
    </location>
</feature>
<comment type="caution">
    <text evidence="2">The sequence shown here is derived from an EMBL/GenBank/DDBJ whole genome shotgun (WGS) entry which is preliminary data.</text>
</comment>
<keyword evidence="3" id="KW-1185">Reference proteome</keyword>
<protein>
    <submittedName>
        <fullName evidence="2">Uncharacterized protein</fullName>
    </submittedName>
</protein>
<accession>A0AAE0C601</accession>
<dbReference type="Proteomes" id="UP001190700">
    <property type="component" value="Unassembled WGS sequence"/>
</dbReference>
<reference evidence="2 3" key="1">
    <citation type="journal article" date="2015" name="Genome Biol. Evol.">
        <title>Comparative Genomics of a Bacterivorous Green Alga Reveals Evolutionary Causalities and Consequences of Phago-Mixotrophic Mode of Nutrition.</title>
        <authorList>
            <person name="Burns J.A."/>
            <person name="Paasch A."/>
            <person name="Narechania A."/>
            <person name="Kim E."/>
        </authorList>
    </citation>
    <scope>NUCLEOTIDE SEQUENCE [LARGE SCALE GENOMIC DNA]</scope>
    <source>
        <strain evidence="2 3">PLY_AMNH</strain>
    </source>
</reference>
<sequence>MANPQAGTECMKGIWKNLVRKEMEKSKADNGEGLHTLQIMMESSFFTKKKESDPAFEVADLINELITEDKEAELKAEALAKEEEASGENLTPQDLMAYVSKCLADAGHEGTIEDKTAMMASIDVCRMFGSHHRKRQVLIYDPVEGELEMDMSLKQLVHEVILKNDNPWQSLALIATRWANGRCALLRDLTHDEFFEMMREVDNLTEDDIEVEVGEAYRGGAIPPGAPPLACVEGYGGGAIPPGAPPLACVEGWWSAKRVLRTAGGRWAAATAIGETPPEEEVSTQPFPPPCSPLLCCAVASLVLGNVRAAVKAIGLPTPAPKVVEVIQKAKSRKKEWEEARAKMRAAKEESRKAEEEAERHKRIKKTTNEALESKAKVKTTAVKVSRLPPPFSAPLLASTPLLPGAPSVICNLPNA</sequence>
<evidence type="ECO:0000313" key="3">
    <source>
        <dbReference type="Proteomes" id="UP001190700"/>
    </source>
</evidence>
<feature type="compositionally biased region" description="Basic and acidic residues" evidence="1">
    <location>
        <begin position="345"/>
        <end position="360"/>
    </location>
</feature>
<dbReference type="AlphaFoldDB" id="A0AAE0C601"/>
<dbReference type="EMBL" id="LGRX02028363">
    <property type="protein sequence ID" value="KAK3248165.1"/>
    <property type="molecule type" value="Genomic_DNA"/>
</dbReference>
<evidence type="ECO:0000313" key="2">
    <source>
        <dbReference type="EMBL" id="KAK3248165.1"/>
    </source>
</evidence>
<name>A0AAE0C601_9CHLO</name>
<proteinExistence type="predicted"/>
<organism evidence="2 3">
    <name type="scientific">Cymbomonas tetramitiformis</name>
    <dbReference type="NCBI Taxonomy" id="36881"/>
    <lineage>
        <taxon>Eukaryota</taxon>
        <taxon>Viridiplantae</taxon>
        <taxon>Chlorophyta</taxon>
        <taxon>Pyramimonadophyceae</taxon>
        <taxon>Pyramimonadales</taxon>
        <taxon>Pyramimonadaceae</taxon>
        <taxon>Cymbomonas</taxon>
    </lineage>
</organism>
<gene>
    <name evidence="2" type="ORF">CYMTET_42362</name>
</gene>
<evidence type="ECO:0000256" key="1">
    <source>
        <dbReference type="SAM" id="MobiDB-lite"/>
    </source>
</evidence>